<dbReference type="GO" id="GO:0003677">
    <property type="term" value="F:DNA binding"/>
    <property type="evidence" value="ECO:0007669"/>
    <property type="project" value="UniProtKB-KW"/>
</dbReference>
<keyword evidence="2" id="KW-0479">Metal-binding</keyword>
<dbReference type="Pfam" id="PF00096">
    <property type="entry name" value="zf-C2H2"/>
    <property type="match status" value="4"/>
</dbReference>
<dbReference type="OrthoDB" id="3437960at2759"/>
<evidence type="ECO:0000256" key="5">
    <source>
        <dbReference type="ARBA" id="ARBA00022833"/>
    </source>
</evidence>
<reference evidence="12" key="1">
    <citation type="thesis" date="2021" institute="BYU ScholarsArchive" country="Provo, UT, USA">
        <title>Applications of and Algorithms for Genome Assembly and Genomic Analyses with an Emphasis on Marine Teleosts.</title>
        <authorList>
            <person name="Pickett B.D."/>
        </authorList>
    </citation>
    <scope>NUCLEOTIDE SEQUENCE</scope>
    <source>
        <strain evidence="12">HI-2016</strain>
    </source>
</reference>
<feature type="region of interest" description="Disordered" evidence="10">
    <location>
        <begin position="301"/>
        <end position="328"/>
    </location>
</feature>
<organism evidence="12 13">
    <name type="scientific">Albula glossodonta</name>
    <name type="common">roundjaw bonefish</name>
    <dbReference type="NCBI Taxonomy" id="121402"/>
    <lineage>
        <taxon>Eukaryota</taxon>
        <taxon>Metazoa</taxon>
        <taxon>Chordata</taxon>
        <taxon>Craniata</taxon>
        <taxon>Vertebrata</taxon>
        <taxon>Euteleostomi</taxon>
        <taxon>Actinopterygii</taxon>
        <taxon>Neopterygii</taxon>
        <taxon>Teleostei</taxon>
        <taxon>Albuliformes</taxon>
        <taxon>Albulidae</taxon>
        <taxon>Albula</taxon>
    </lineage>
</organism>
<dbReference type="Proteomes" id="UP000824540">
    <property type="component" value="Unassembled WGS sequence"/>
</dbReference>
<dbReference type="InterPro" id="IPR050331">
    <property type="entry name" value="Zinc_finger"/>
</dbReference>
<sequence>METPQVSLPGTALTESSPCERERPLVARMLDAARSSFNTQLTSVMESLLTTAVCEITKIFEGSLSDSRVEIARSREEVALLKRQLDVLERKLKEANAETGNATGQTFDPRCYAQVPDTGAGRSGGAPLSIACPKPVLPAGTPPHLPDLLTQGVDPVLGDSLQGQPPQVKEDMEVMELESVTFSEGGAGVSVLIKEELLEQESEALPVEGNGPEGGSPIDPGPWGPLPGLEGLKEEGQLSEGALQEAVLRPKTRRKQLQNPESLVGLLTVKPRCVPGQPGPPCRPTFPLPGFSALGLGSGVQDCPRRPGEGEEALEPGPKPAACTQMSSVDPRRGLDGSHFLPVPDEHALLAVSASYCPVPRDSEVTMPTDCGEEVRPSWSWCEGAGRALAPYSRGPNAEVLAAPATQAPAGEKPYPCARCPKAFVSPSHLSVHMRVHTGERPYCCAQCGKRFAHNGNLRAHHRQVHLGKRPYPCSECGKRFSKRGNLRTHLQQVHLGKRPYPCTQCGKAYFSLRDLRTHQTVHATL</sequence>
<protein>
    <recommendedName>
        <fullName evidence="11">C2H2-type domain-containing protein</fullName>
    </recommendedName>
</protein>
<evidence type="ECO:0000256" key="3">
    <source>
        <dbReference type="ARBA" id="ARBA00022737"/>
    </source>
</evidence>
<dbReference type="GO" id="GO:0008270">
    <property type="term" value="F:zinc ion binding"/>
    <property type="evidence" value="ECO:0007669"/>
    <property type="project" value="UniProtKB-KW"/>
</dbReference>
<dbReference type="EMBL" id="JAFBMS010000245">
    <property type="protein sequence ID" value="KAG9332304.1"/>
    <property type="molecule type" value="Genomic_DNA"/>
</dbReference>
<evidence type="ECO:0000256" key="2">
    <source>
        <dbReference type="ARBA" id="ARBA00022723"/>
    </source>
</evidence>
<feature type="domain" description="C2H2-type" evidence="11">
    <location>
        <begin position="443"/>
        <end position="471"/>
    </location>
</feature>
<keyword evidence="7" id="KW-0539">Nucleus</keyword>
<dbReference type="FunFam" id="3.30.160.60:FF:001155">
    <property type="entry name" value="Zinc finger 30C"/>
    <property type="match status" value="1"/>
</dbReference>
<evidence type="ECO:0000256" key="1">
    <source>
        <dbReference type="ARBA" id="ARBA00004123"/>
    </source>
</evidence>
<dbReference type="PROSITE" id="PS50157">
    <property type="entry name" value="ZINC_FINGER_C2H2_2"/>
    <property type="match status" value="4"/>
</dbReference>
<evidence type="ECO:0000256" key="8">
    <source>
        <dbReference type="PROSITE-ProRule" id="PRU00042"/>
    </source>
</evidence>
<evidence type="ECO:0000256" key="4">
    <source>
        <dbReference type="ARBA" id="ARBA00022771"/>
    </source>
</evidence>
<dbReference type="Gene3D" id="3.30.160.60">
    <property type="entry name" value="Classic Zinc Finger"/>
    <property type="match status" value="4"/>
</dbReference>
<dbReference type="InterPro" id="IPR036236">
    <property type="entry name" value="Znf_C2H2_sf"/>
</dbReference>
<dbReference type="SMART" id="SM00355">
    <property type="entry name" value="ZnF_C2H2"/>
    <property type="match status" value="4"/>
</dbReference>
<evidence type="ECO:0000256" key="10">
    <source>
        <dbReference type="SAM" id="MobiDB-lite"/>
    </source>
</evidence>
<keyword evidence="3" id="KW-0677">Repeat</keyword>
<dbReference type="FunFam" id="3.30.160.60:FF:001465">
    <property type="entry name" value="Zinc finger protein 560"/>
    <property type="match status" value="1"/>
</dbReference>
<evidence type="ECO:0000313" key="12">
    <source>
        <dbReference type="EMBL" id="KAG9332304.1"/>
    </source>
</evidence>
<dbReference type="PANTHER" id="PTHR16515:SF49">
    <property type="entry name" value="GASTRULA ZINC FINGER PROTEIN XLCGF49.1-LIKE-RELATED"/>
    <property type="match status" value="1"/>
</dbReference>
<proteinExistence type="predicted"/>
<evidence type="ECO:0000313" key="13">
    <source>
        <dbReference type="Proteomes" id="UP000824540"/>
    </source>
</evidence>
<gene>
    <name evidence="12" type="ORF">JZ751_015406</name>
</gene>
<dbReference type="GO" id="GO:0005634">
    <property type="term" value="C:nucleus"/>
    <property type="evidence" value="ECO:0007669"/>
    <property type="project" value="UniProtKB-SubCell"/>
</dbReference>
<name>A0A8T2MWG1_9TELE</name>
<dbReference type="FunFam" id="3.30.160.60:FF:001136">
    <property type="entry name" value="Zinc finger protein 408"/>
    <property type="match status" value="1"/>
</dbReference>
<feature type="domain" description="C2H2-type" evidence="11">
    <location>
        <begin position="415"/>
        <end position="442"/>
    </location>
</feature>
<dbReference type="PANTHER" id="PTHR16515">
    <property type="entry name" value="PR DOMAIN ZINC FINGER PROTEIN"/>
    <property type="match status" value="1"/>
</dbReference>
<dbReference type="SUPFAM" id="SSF57667">
    <property type="entry name" value="beta-beta-alpha zinc fingers"/>
    <property type="match status" value="2"/>
</dbReference>
<comment type="caution">
    <text evidence="12">The sequence shown here is derived from an EMBL/GenBank/DDBJ whole genome shotgun (WGS) entry which is preliminary data.</text>
</comment>
<feature type="region of interest" description="Disordered" evidence="10">
    <location>
        <begin position="206"/>
        <end position="231"/>
    </location>
</feature>
<keyword evidence="6" id="KW-0238">DNA-binding</keyword>
<keyword evidence="5" id="KW-0862">Zinc</keyword>
<dbReference type="AlphaFoldDB" id="A0A8T2MWG1"/>
<evidence type="ECO:0000256" key="9">
    <source>
        <dbReference type="SAM" id="Coils"/>
    </source>
</evidence>
<keyword evidence="4 8" id="KW-0863">Zinc-finger</keyword>
<feature type="domain" description="C2H2-type" evidence="11">
    <location>
        <begin position="472"/>
        <end position="500"/>
    </location>
</feature>
<keyword evidence="9" id="KW-0175">Coiled coil</keyword>
<feature type="coiled-coil region" evidence="9">
    <location>
        <begin position="64"/>
        <end position="105"/>
    </location>
</feature>
<dbReference type="PROSITE" id="PS00028">
    <property type="entry name" value="ZINC_FINGER_C2H2_1"/>
    <property type="match status" value="4"/>
</dbReference>
<feature type="domain" description="C2H2-type" evidence="11">
    <location>
        <begin position="501"/>
        <end position="526"/>
    </location>
</feature>
<evidence type="ECO:0000256" key="6">
    <source>
        <dbReference type="ARBA" id="ARBA00023125"/>
    </source>
</evidence>
<evidence type="ECO:0000259" key="11">
    <source>
        <dbReference type="PROSITE" id="PS50157"/>
    </source>
</evidence>
<dbReference type="InterPro" id="IPR013087">
    <property type="entry name" value="Znf_C2H2_type"/>
</dbReference>
<dbReference type="GO" id="GO:0000122">
    <property type="term" value="P:negative regulation of transcription by RNA polymerase II"/>
    <property type="evidence" value="ECO:0007669"/>
    <property type="project" value="UniProtKB-ARBA"/>
</dbReference>
<dbReference type="FunFam" id="3.30.160.60:FF:001397">
    <property type="entry name" value="Datilografo, isoform A"/>
    <property type="match status" value="1"/>
</dbReference>
<evidence type="ECO:0000256" key="7">
    <source>
        <dbReference type="ARBA" id="ARBA00023242"/>
    </source>
</evidence>
<accession>A0A8T2MWG1</accession>
<keyword evidence="13" id="KW-1185">Reference proteome</keyword>
<comment type="subcellular location">
    <subcellularLocation>
        <location evidence="1">Nucleus</location>
    </subcellularLocation>
</comment>